<dbReference type="Gene3D" id="3.40.630.30">
    <property type="match status" value="1"/>
</dbReference>
<evidence type="ECO:0000259" key="3">
    <source>
        <dbReference type="PROSITE" id="PS51186"/>
    </source>
</evidence>
<dbReference type="Pfam" id="PF00583">
    <property type="entry name" value="Acetyltransf_1"/>
    <property type="match status" value="1"/>
</dbReference>
<sequence length="173" mass="17908">MGEEAVTIRPGTAADVEGAALLMHLADVERRGPSPLDAGLRERTVARLSDPSTFFCVAETSGVEGPVATAAGMSGRLDGGAGAPIPGLCHISMVAVRPGLWGRGLGGLVVDAVLAEAVRRGYDRAQLFTQTGNPRARALYEGRGFALTGQAGVDDMGDEIVHYLLRFPAPPTA</sequence>
<dbReference type="GO" id="GO:0016747">
    <property type="term" value="F:acyltransferase activity, transferring groups other than amino-acyl groups"/>
    <property type="evidence" value="ECO:0007669"/>
    <property type="project" value="InterPro"/>
</dbReference>
<reference evidence="4" key="1">
    <citation type="submission" date="2020-11" db="EMBL/GenBank/DDBJ databases">
        <title>Sequencing the genomes of 1000 actinobacteria strains.</title>
        <authorList>
            <person name="Klenk H.-P."/>
        </authorList>
    </citation>
    <scope>NUCLEOTIDE SEQUENCE</scope>
    <source>
        <strain evidence="4">DSM 43175</strain>
    </source>
</reference>
<dbReference type="InterPro" id="IPR000182">
    <property type="entry name" value="GNAT_dom"/>
</dbReference>
<dbReference type="SUPFAM" id="SSF55729">
    <property type="entry name" value="Acyl-CoA N-acyltransferases (Nat)"/>
    <property type="match status" value="1"/>
</dbReference>
<dbReference type="PROSITE" id="PS51186">
    <property type="entry name" value="GNAT"/>
    <property type="match status" value="1"/>
</dbReference>
<dbReference type="PANTHER" id="PTHR43877">
    <property type="entry name" value="AMINOALKYLPHOSPHONATE N-ACETYLTRANSFERASE-RELATED-RELATED"/>
    <property type="match status" value="1"/>
</dbReference>
<organism evidence="4 5">
    <name type="scientific">Actinomadura viridis</name>
    <dbReference type="NCBI Taxonomy" id="58110"/>
    <lineage>
        <taxon>Bacteria</taxon>
        <taxon>Bacillati</taxon>
        <taxon>Actinomycetota</taxon>
        <taxon>Actinomycetes</taxon>
        <taxon>Streptosporangiales</taxon>
        <taxon>Thermomonosporaceae</taxon>
        <taxon>Actinomadura</taxon>
    </lineage>
</organism>
<accession>A0A931DRZ7</accession>
<dbReference type="RefSeq" id="WP_197014896.1">
    <property type="nucleotide sequence ID" value="NZ_BAABES010000009.1"/>
</dbReference>
<gene>
    <name evidence="4" type="ORF">IW256_006874</name>
</gene>
<dbReference type="AlphaFoldDB" id="A0A931DRZ7"/>
<dbReference type="InterPro" id="IPR016181">
    <property type="entry name" value="Acyl_CoA_acyltransferase"/>
</dbReference>
<feature type="domain" description="N-acetyltransferase" evidence="3">
    <location>
        <begin position="6"/>
        <end position="170"/>
    </location>
</feature>
<dbReference type="InterPro" id="IPR050832">
    <property type="entry name" value="Bact_Acetyltransf"/>
</dbReference>
<proteinExistence type="predicted"/>
<dbReference type="EMBL" id="JADOUA010000001">
    <property type="protein sequence ID" value="MBG6092761.1"/>
    <property type="molecule type" value="Genomic_DNA"/>
</dbReference>
<comment type="caution">
    <text evidence="4">The sequence shown here is derived from an EMBL/GenBank/DDBJ whole genome shotgun (WGS) entry which is preliminary data.</text>
</comment>
<keyword evidence="2" id="KW-0012">Acyltransferase</keyword>
<keyword evidence="4" id="KW-0689">Ribosomal protein</keyword>
<protein>
    <submittedName>
        <fullName evidence="4">Ribosomal protein S18 acetylase RimI-like enzyme</fullName>
    </submittedName>
</protein>
<dbReference type="Proteomes" id="UP000614047">
    <property type="component" value="Unassembled WGS sequence"/>
</dbReference>
<keyword evidence="1" id="KW-0808">Transferase</keyword>
<name>A0A931DRZ7_9ACTN</name>
<dbReference type="GO" id="GO:0005840">
    <property type="term" value="C:ribosome"/>
    <property type="evidence" value="ECO:0007669"/>
    <property type="project" value="UniProtKB-KW"/>
</dbReference>
<keyword evidence="5" id="KW-1185">Reference proteome</keyword>
<evidence type="ECO:0000256" key="2">
    <source>
        <dbReference type="ARBA" id="ARBA00023315"/>
    </source>
</evidence>
<keyword evidence="4" id="KW-0687">Ribonucleoprotein</keyword>
<evidence type="ECO:0000256" key="1">
    <source>
        <dbReference type="ARBA" id="ARBA00022679"/>
    </source>
</evidence>
<evidence type="ECO:0000313" key="5">
    <source>
        <dbReference type="Proteomes" id="UP000614047"/>
    </source>
</evidence>
<evidence type="ECO:0000313" key="4">
    <source>
        <dbReference type="EMBL" id="MBG6092761.1"/>
    </source>
</evidence>